<dbReference type="Pfam" id="PF06985">
    <property type="entry name" value="HET"/>
    <property type="match status" value="1"/>
</dbReference>
<feature type="domain" description="Heterokaryon incompatibility" evidence="1">
    <location>
        <begin position="44"/>
        <end position="197"/>
    </location>
</feature>
<dbReference type="InterPro" id="IPR052895">
    <property type="entry name" value="HetReg/Transcr_Mod"/>
</dbReference>
<protein>
    <submittedName>
        <fullName evidence="2">HET-domain-containing protein</fullName>
    </submittedName>
</protein>
<sequence length="616" mass="71112">MHHYQYTPLANHHSIRVIELLKGQAKDPVFCRVHHVDLAHNTIYNTLSYTWENELPTIPISCDEHELLVTPNLHAALLRLRHHSRNLTIWVDAICINQYDIEERSSQVQLMRKIYQCGRQLLIWLGEEDPGTATAARVIRRLDEMVKKGLRISDDITRDNSHLLMNLGLPNIDSADWVAFRKFFDRRWFQRVWILQEVAMGCQLSVPLVRCGSHTLTWNQIQNAANWTNRSNGDSLSRVTESGSKIYLTTDIQSFVTWTSRHTGLQKATLLSDALSTSRPFGAKLEHDKVYALYGFLMSDLDALEDAALIPDYSKSFSDVYRDTARYIISQQKSLDLLGMVEDKEMQKLSNLPSWVPDWREMHLPIPFSDRSRRAGFDAAKGTPVAAGRLQDQSALKANAIFVDRVRYASQHQYAFDAYWRTLSSNAYSRMRSTDSACRSFLFYWARVQIPYIFNKQKMSEYFNELTTDDARISFFITLYAFTKLLQDAFPDGSNPTQTFLKFKERNRTGGPDLHRTFMKSLYNAWQKRFFITKRGFMGLGPRGIKPGDLIYILAGGQVPYVLRKLYHQHFLRGSEASPHYQLVGECYVHGIMYGEWVAMEGARSRGNLWEAINLV</sequence>
<dbReference type="EMBL" id="KV745531">
    <property type="protein sequence ID" value="OCK74210.1"/>
    <property type="molecule type" value="Genomic_DNA"/>
</dbReference>
<accession>A0A8E2J9E6</accession>
<dbReference type="PANTHER" id="PTHR24148:SF64">
    <property type="entry name" value="HETEROKARYON INCOMPATIBILITY DOMAIN-CONTAINING PROTEIN"/>
    <property type="match status" value="1"/>
</dbReference>
<evidence type="ECO:0000313" key="3">
    <source>
        <dbReference type="Proteomes" id="UP000250266"/>
    </source>
</evidence>
<dbReference type="Proteomes" id="UP000250266">
    <property type="component" value="Unassembled WGS sequence"/>
</dbReference>
<dbReference type="Pfam" id="PF26639">
    <property type="entry name" value="Het-6_barrel"/>
    <property type="match status" value="1"/>
</dbReference>
<dbReference type="PANTHER" id="PTHR24148">
    <property type="entry name" value="ANKYRIN REPEAT DOMAIN-CONTAINING PROTEIN 39 HOMOLOG-RELATED"/>
    <property type="match status" value="1"/>
</dbReference>
<reference evidence="2 3" key="1">
    <citation type="journal article" date="2016" name="Nat. Commun.">
        <title>Ectomycorrhizal ecology is imprinted in the genome of the dominant symbiotic fungus Cenococcum geophilum.</title>
        <authorList>
            <consortium name="DOE Joint Genome Institute"/>
            <person name="Peter M."/>
            <person name="Kohler A."/>
            <person name="Ohm R.A."/>
            <person name="Kuo A."/>
            <person name="Krutzmann J."/>
            <person name="Morin E."/>
            <person name="Arend M."/>
            <person name="Barry K.W."/>
            <person name="Binder M."/>
            <person name="Choi C."/>
            <person name="Clum A."/>
            <person name="Copeland A."/>
            <person name="Grisel N."/>
            <person name="Haridas S."/>
            <person name="Kipfer T."/>
            <person name="LaButti K."/>
            <person name="Lindquist E."/>
            <person name="Lipzen A."/>
            <person name="Maire R."/>
            <person name="Meier B."/>
            <person name="Mihaltcheva S."/>
            <person name="Molinier V."/>
            <person name="Murat C."/>
            <person name="Poggeler S."/>
            <person name="Quandt C.A."/>
            <person name="Sperisen C."/>
            <person name="Tritt A."/>
            <person name="Tisserant E."/>
            <person name="Crous P.W."/>
            <person name="Henrissat B."/>
            <person name="Nehls U."/>
            <person name="Egli S."/>
            <person name="Spatafora J.W."/>
            <person name="Grigoriev I.V."/>
            <person name="Martin F.M."/>
        </authorList>
    </citation>
    <scope>NUCLEOTIDE SEQUENCE [LARGE SCALE GENOMIC DNA]</scope>
    <source>
        <strain evidence="2 3">CBS 459.81</strain>
    </source>
</reference>
<keyword evidence="3" id="KW-1185">Reference proteome</keyword>
<proteinExistence type="predicted"/>
<dbReference type="InterPro" id="IPR010730">
    <property type="entry name" value="HET"/>
</dbReference>
<organism evidence="2 3">
    <name type="scientific">Lepidopterella palustris CBS 459.81</name>
    <dbReference type="NCBI Taxonomy" id="1314670"/>
    <lineage>
        <taxon>Eukaryota</taxon>
        <taxon>Fungi</taxon>
        <taxon>Dikarya</taxon>
        <taxon>Ascomycota</taxon>
        <taxon>Pezizomycotina</taxon>
        <taxon>Dothideomycetes</taxon>
        <taxon>Pleosporomycetidae</taxon>
        <taxon>Mytilinidiales</taxon>
        <taxon>Argynnaceae</taxon>
        <taxon>Lepidopterella</taxon>
    </lineage>
</organism>
<name>A0A8E2J9E6_9PEZI</name>
<evidence type="ECO:0000259" key="1">
    <source>
        <dbReference type="Pfam" id="PF06985"/>
    </source>
</evidence>
<evidence type="ECO:0000313" key="2">
    <source>
        <dbReference type="EMBL" id="OCK74210.1"/>
    </source>
</evidence>
<dbReference type="OrthoDB" id="3548654at2759"/>
<gene>
    <name evidence="2" type="ORF">K432DRAFT_363907</name>
</gene>
<dbReference type="AlphaFoldDB" id="A0A8E2J9E6"/>